<accession>A0A3F3QG38</accession>
<evidence type="ECO:0000313" key="2">
    <source>
        <dbReference type="Proteomes" id="UP000253729"/>
    </source>
</evidence>
<dbReference type="EMBL" id="KZ852034">
    <property type="protein sequence ID" value="RDH37899.1"/>
    <property type="molecule type" value="Genomic_DNA"/>
</dbReference>
<keyword evidence="2" id="KW-1185">Reference proteome</keyword>
<dbReference type="AlphaFoldDB" id="A0A3F3QG38"/>
<sequence length="101" mass="11517">MSTSPVGCVQLMGEYVADVRFEWTHDSSEAQTHSTEKEKDILDMLSMVLILRYDGEEDDFMMGLLVLPMNTPSVYRREGLFSCENGREFWDSIDTSIVALV</sequence>
<dbReference type="GeneID" id="38144730"/>
<evidence type="ECO:0000313" key="1">
    <source>
        <dbReference type="EMBL" id="RDH37899.1"/>
    </source>
</evidence>
<organism evidence="1 2">
    <name type="scientific">Aspergillus welwitschiae</name>
    <dbReference type="NCBI Taxonomy" id="1341132"/>
    <lineage>
        <taxon>Eukaryota</taxon>
        <taxon>Fungi</taxon>
        <taxon>Dikarya</taxon>
        <taxon>Ascomycota</taxon>
        <taxon>Pezizomycotina</taxon>
        <taxon>Eurotiomycetes</taxon>
        <taxon>Eurotiomycetidae</taxon>
        <taxon>Eurotiales</taxon>
        <taxon>Aspergillaceae</taxon>
        <taxon>Aspergillus</taxon>
        <taxon>Aspergillus subgen. Circumdati</taxon>
    </lineage>
</organism>
<reference evidence="1 2" key="1">
    <citation type="submission" date="2018-07" db="EMBL/GenBank/DDBJ databases">
        <title>The genomes of Aspergillus section Nigri reveals drivers in fungal speciation.</title>
        <authorList>
            <consortium name="DOE Joint Genome Institute"/>
            <person name="Vesth T.C."/>
            <person name="Nybo J."/>
            <person name="Theobald S."/>
            <person name="Brandl J."/>
            <person name="Frisvad J.C."/>
            <person name="Nielsen K.F."/>
            <person name="Lyhne E.K."/>
            <person name="Kogle M.E."/>
            <person name="Kuo A."/>
            <person name="Riley R."/>
            <person name="Clum A."/>
            <person name="Nolan M."/>
            <person name="Lipzen A."/>
            <person name="Salamov A."/>
            <person name="Henrissat B."/>
            <person name="Wiebenga A."/>
            <person name="De vries R.P."/>
            <person name="Grigoriev I.V."/>
            <person name="Mortensen U.H."/>
            <person name="Andersen M.R."/>
            <person name="Baker S.E."/>
        </authorList>
    </citation>
    <scope>NUCLEOTIDE SEQUENCE [LARGE SCALE GENOMIC DNA]</scope>
    <source>
        <strain evidence="1 2">CBS 139.54b</strain>
    </source>
</reference>
<dbReference type="Proteomes" id="UP000253729">
    <property type="component" value="Unassembled WGS sequence"/>
</dbReference>
<gene>
    <name evidence="1" type="ORF">BDQ94DRAFT_71140</name>
</gene>
<dbReference type="RefSeq" id="XP_026630921.1">
    <property type="nucleotide sequence ID" value="XM_026776374.1"/>
</dbReference>
<proteinExistence type="predicted"/>
<name>A0A3F3QG38_9EURO</name>
<protein>
    <submittedName>
        <fullName evidence="1">Uncharacterized protein</fullName>
    </submittedName>
</protein>